<accession>A0A0E9QZ15</accession>
<sequence>MKNVPPNGPNVLQMVRHRNAAGLGLL</sequence>
<protein>
    <submittedName>
        <fullName evidence="1">Uncharacterized protein</fullName>
    </submittedName>
</protein>
<organism evidence="1">
    <name type="scientific">Anguilla anguilla</name>
    <name type="common">European freshwater eel</name>
    <name type="synonym">Muraena anguilla</name>
    <dbReference type="NCBI Taxonomy" id="7936"/>
    <lineage>
        <taxon>Eukaryota</taxon>
        <taxon>Metazoa</taxon>
        <taxon>Chordata</taxon>
        <taxon>Craniata</taxon>
        <taxon>Vertebrata</taxon>
        <taxon>Euteleostomi</taxon>
        <taxon>Actinopterygii</taxon>
        <taxon>Neopterygii</taxon>
        <taxon>Teleostei</taxon>
        <taxon>Anguilliformes</taxon>
        <taxon>Anguillidae</taxon>
        <taxon>Anguilla</taxon>
    </lineage>
</organism>
<reference evidence="1" key="1">
    <citation type="submission" date="2014-11" db="EMBL/GenBank/DDBJ databases">
        <authorList>
            <person name="Amaro Gonzalez C."/>
        </authorList>
    </citation>
    <scope>NUCLEOTIDE SEQUENCE</scope>
</reference>
<reference evidence="1" key="2">
    <citation type="journal article" date="2015" name="Fish Shellfish Immunol.">
        <title>Early steps in the European eel (Anguilla anguilla)-Vibrio vulnificus interaction in the gills: Role of the RtxA13 toxin.</title>
        <authorList>
            <person name="Callol A."/>
            <person name="Pajuelo D."/>
            <person name="Ebbesson L."/>
            <person name="Teles M."/>
            <person name="MacKenzie S."/>
            <person name="Amaro C."/>
        </authorList>
    </citation>
    <scope>NUCLEOTIDE SEQUENCE</scope>
</reference>
<evidence type="ECO:0000313" key="1">
    <source>
        <dbReference type="EMBL" id="JAH21303.1"/>
    </source>
</evidence>
<name>A0A0E9QZ15_ANGAN</name>
<dbReference type="EMBL" id="GBXM01087274">
    <property type="protein sequence ID" value="JAH21303.1"/>
    <property type="molecule type" value="Transcribed_RNA"/>
</dbReference>
<proteinExistence type="predicted"/>
<dbReference type="AlphaFoldDB" id="A0A0E9QZ15"/>